<dbReference type="RefSeq" id="WP_340341524.1">
    <property type="nucleotide sequence ID" value="NZ_JBBKZT010000003.1"/>
</dbReference>
<protein>
    <submittedName>
        <fullName evidence="6">Crp/Fnr family transcriptional regulator</fullName>
    </submittedName>
</protein>
<proteinExistence type="predicted"/>
<dbReference type="SUPFAM" id="SSF46785">
    <property type="entry name" value="Winged helix' DNA-binding domain"/>
    <property type="match status" value="1"/>
</dbReference>
<name>A0ABU8WG77_9BURK</name>
<keyword evidence="3" id="KW-0804">Transcription</keyword>
<dbReference type="InterPro" id="IPR000595">
    <property type="entry name" value="cNMP-bd_dom"/>
</dbReference>
<evidence type="ECO:0000313" key="6">
    <source>
        <dbReference type="EMBL" id="MEJ8846359.1"/>
    </source>
</evidence>
<dbReference type="InterPro" id="IPR018490">
    <property type="entry name" value="cNMP-bd_dom_sf"/>
</dbReference>
<dbReference type="EMBL" id="JBBKZT010000003">
    <property type="protein sequence ID" value="MEJ8846359.1"/>
    <property type="molecule type" value="Genomic_DNA"/>
</dbReference>
<dbReference type="InterPro" id="IPR036390">
    <property type="entry name" value="WH_DNA-bd_sf"/>
</dbReference>
<keyword evidence="1" id="KW-0805">Transcription regulation</keyword>
<comment type="caution">
    <text evidence="6">The sequence shown here is derived from an EMBL/GenBank/DDBJ whole genome shotgun (WGS) entry which is preliminary data.</text>
</comment>
<dbReference type="SMART" id="SM00419">
    <property type="entry name" value="HTH_CRP"/>
    <property type="match status" value="1"/>
</dbReference>
<dbReference type="Proteomes" id="UP001385892">
    <property type="component" value="Unassembled WGS sequence"/>
</dbReference>
<dbReference type="CDD" id="cd00038">
    <property type="entry name" value="CAP_ED"/>
    <property type="match status" value="1"/>
</dbReference>
<dbReference type="InterPro" id="IPR050397">
    <property type="entry name" value="Env_Response_Regulators"/>
</dbReference>
<dbReference type="InterPro" id="IPR014710">
    <property type="entry name" value="RmlC-like_jellyroll"/>
</dbReference>
<dbReference type="InterPro" id="IPR036388">
    <property type="entry name" value="WH-like_DNA-bd_sf"/>
</dbReference>
<reference evidence="6 7" key="1">
    <citation type="submission" date="2024-03" db="EMBL/GenBank/DDBJ databases">
        <title>Novel species of the genus Variovorax.</title>
        <authorList>
            <person name="Liu Q."/>
            <person name="Xin Y.-H."/>
        </authorList>
    </citation>
    <scope>NUCLEOTIDE SEQUENCE [LARGE SCALE GENOMIC DNA]</scope>
    <source>
        <strain evidence="6 7">KACC 18900</strain>
    </source>
</reference>
<dbReference type="PANTHER" id="PTHR24567">
    <property type="entry name" value="CRP FAMILY TRANSCRIPTIONAL REGULATORY PROTEIN"/>
    <property type="match status" value="1"/>
</dbReference>
<dbReference type="InterPro" id="IPR012318">
    <property type="entry name" value="HTH_CRP"/>
</dbReference>
<dbReference type="SUPFAM" id="SSF51206">
    <property type="entry name" value="cAMP-binding domain-like"/>
    <property type="match status" value="1"/>
</dbReference>
<dbReference type="Pfam" id="PF00027">
    <property type="entry name" value="cNMP_binding"/>
    <property type="match status" value="1"/>
</dbReference>
<evidence type="ECO:0000256" key="1">
    <source>
        <dbReference type="ARBA" id="ARBA00023015"/>
    </source>
</evidence>
<keyword evidence="2" id="KW-0238">DNA-binding</keyword>
<keyword evidence="7" id="KW-1185">Reference proteome</keyword>
<dbReference type="Gene3D" id="1.10.10.10">
    <property type="entry name" value="Winged helix-like DNA-binding domain superfamily/Winged helix DNA-binding domain"/>
    <property type="match status" value="1"/>
</dbReference>
<accession>A0ABU8WG77</accession>
<feature type="domain" description="Cyclic nucleotide-binding" evidence="4">
    <location>
        <begin position="9"/>
        <end position="116"/>
    </location>
</feature>
<evidence type="ECO:0000256" key="3">
    <source>
        <dbReference type="ARBA" id="ARBA00023163"/>
    </source>
</evidence>
<gene>
    <name evidence="6" type="ORF">WKW82_06850</name>
</gene>
<dbReference type="PANTHER" id="PTHR24567:SF74">
    <property type="entry name" value="HTH-TYPE TRANSCRIPTIONAL REGULATOR ARCR"/>
    <property type="match status" value="1"/>
</dbReference>
<feature type="domain" description="HTH crp-type" evidence="5">
    <location>
        <begin position="146"/>
        <end position="218"/>
    </location>
</feature>
<evidence type="ECO:0000259" key="4">
    <source>
        <dbReference type="PROSITE" id="PS50042"/>
    </source>
</evidence>
<dbReference type="PROSITE" id="PS51063">
    <property type="entry name" value="HTH_CRP_2"/>
    <property type="match status" value="1"/>
</dbReference>
<dbReference type="SMART" id="SM00100">
    <property type="entry name" value="cNMP"/>
    <property type="match status" value="1"/>
</dbReference>
<dbReference type="Pfam" id="PF13545">
    <property type="entry name" value="HTH_Crp_2"/>
    <property type="match status" value="1"/>
</dbReference>
<organism evidence="6 7">
    <name type="scientific">Variovorax rhizosphaerae</name>
    <dbReference type="NCBI Taxonomy" id="1836200"/>
    <lineage>
        <taxon>Bacteria</taxon>
        <taxon>Pseudomonadati</taxon>
        <taxon>Pseudomonadota</taxon>
        <taxon>Betaproteobacteria</taxon>
        <taxon>Burkholderiales</taxon>
        <taxon>Comamonadaceae</taxon>
        <taxon>Variovorax</taxon>
    </lineage>
</organism>
<evidence type="ECO:0000259" key="5">
    <source>
        <dbReference type="PROSITE" id="PS51063"/>
    </source>
</evidence>
<evidence type="ECO:0000256" key="2">
    <source>
        <dbReference type="ARBA" id="ARBA00023125"/>
    </source>
</evidence>
<sequence length="233" mass="25266">MNVFAENPWFQSLPPAEATALLAAATSKQLAPGEFLYRQGDLIQPLQAAFFGVASGMLKLCILHPDGNEAILTLTEPGNWVGEVALLDGMRRAHTAVAPVETRLLAVTAARFNELMERAPFAHAIAKLVAGRLRMTYGLMTDSALQSTLERVARRLLLLARGDMTESTAERSIITTSQDTLAMMLSISRPTLNRELQALVKLGAIALGYGHIEIRDLELLQQKAEGTCGNSPE</sequence>
<dbReference type="PROSITE" id="PS50042">
    <property type="entry name" value="CNMP_BINDING_3"/>
    <property type="match status" value="1"/>
</dbReference>
<dbReference type="Gene3D" id="2.60.120.10">
    <property type="entry name" value="Jelly Rolls"/>
    <property type="match status" value="1"/>
</dbReference>
<evidence type="ECO:0000313" key="7">
    <source>
        <dbReference type="Proteomes" id="UP001385892"/>
    </source>
</evidence>